<keyword evidence="5" id="KW-1185">Reference proteome</keyword>
<dbReference type="CDD" id="cd08192">
    <property type="entry name" value="MAR-like"/>
    <property type="match status" value="1"/>
</dbReference>
<evidence type="ECO:0000259" key="3">
    <source>
        <dbReference type="Pfam" id="PF25137"/>
    </source>
</evidence>
<dbReference type="GO" id="GO:0004022">
    <property type="term" value="F:alcohol dehydrogenase (NAD+) activity"/>
    <property type="evidence" value="ECO:0007669"/>
    <property type="project" value="TreeGrafter"/>
</dbReference>
<dbReference type="InterPro" id="IPR039697">
    <property type="entry name" value="Alcohol_dehydrogenase_Fe"/>
</dbReference>
<evidence type="ECO:0000256" key="1">
    <source>
        <dbReference type="ARBA" id="ARBA00023002"/>
    </source>
</evidence>
<dbReference type="EMBL" id="JAAMPI010002350">
    <property type="protein sequence ID" value="KAF4614384.1"/>
    <property type="molecule type" value="Genomic_DNA"/>
</dbReference>
<dbReference type="InterPro" id="IPR001670">
    <property type="entry name" value="ADH_Fe/GldA"/>
</dbReference>
<evidence type="ECO:0000259" key="2">
    <source>
        <dbReference type="Pfam" id="PF00465"/>
    </source>
</evidence>
<dbReference type="SUPFAM" id="SSF56796">
    <property type="entry name" value="Dehydroquinate synthase-like"/>
    <property type="match status" value="1"/>
</dbReference>
<accession>A0A8H4VNK6</accession>
<dbReference type="OrthoDB" id="339764at2759"/>
<feature type="domain" description="Fe-containing alcohol dehydrogenase-like C-terminal" evidence="3">
    <location>
        <begin position="266"/>
        <end position="390"/>
    </location>
</feature>
<keyword evidence="1" id="KW-0560">Oxidoreductase</keyword>
<protein>
    <recommendedName>
        <fullName evidence="6">Alcohol dehydrogenase iron-type/glycerol dehydrogenase GldA domain-containing protein</fullName>
    </recommendedName>
</protein>
<sequence length="394" mass="42690">MVASNMITERVDLTKPFPIVSYNLPFPEACSAHMSNTLHSSKAYIIVSGSLSRSTNALQRLEEALGKERVAGVRKGMTPHTLYSELLEIAKEVKKSSADCIVTLGGGSLIDGAKGMVFALANDIDLDDPNAFDAFLKKSMVFRKARTENPKTATSDQKPSTIPIICITTTLSAGEYNPAGGATNNLTKHKQLFVDPSFTGPKIIIWDPELTLTAPEKVWLSTGLRAVDHCVERVEVVDSGVVEDEKGWWGFEGEAGCLKGGAERGSHGIGHQLGPYGVPHAETTCILMPSVQKYNSRVNATTQATLSTLLWDDPIVSPILTSHSLSPSTSDLGDILDVVIRELGFPRTLKEYGVKREDLEKIAESSLGDICSQKNAVPLVERVQVMEVLEMCYG</sequence>
<dbReference type="PANTHER" id="PTHR11496">
    <property type="entry name" value="ALCOHOL DEHYDROGENASE"/>
    <property type="match status" value="1"/>
</dbReference>
<comment type="caution">
    <text evidence="4">The sequence shown here is derived from an EMBL/GenBank/DDBJ whole genome shotgun (WGS) entry which is preliminary data.</text>
</comment>
<gene>
    <name evidence="4" type="ORF">G7Y89_g15354</name>
</gene>
<dbReference type="GO" id="GO:0046872">
    <property type="term" value="F:metal ion binding"/>
    <property type="evidence" value="ECO:0007669"/>
    <property type="project" value="InterPro"/>
</dbReference>
<dbReference type="Proteomes" id="UP000566819">
    <property type="component" value="Unassembled WGS sequence"/>
</dbReference>
<reference evidence="4 5" key="1">
    <citation type="submission" date="2020-03" db="EMBL/GenBank/DDBJ databases">
        <title>Draft Genome Sequence of Cudoniella acicularis.</title>
        <authorList>
            <person name="Buettner E."/>
            <person name="Kellner H."/>
        </authorList>
    </citation>
    <scope>NUCLEOTIDE SEQUENCE [LARGE SCALE GENOMIC DNA]</scope>
    <source>
        <strain evidence="4 5">DSM 108380</strain>
    </source>
</reference>
<evidence type="ECO:0000313" key="4">
    <source>
        <dbReference type="EMBL" id="KAF4614384.1"/>
    </source>
</evidence>
<dbReference type="AlphaFoldDB" id="A0A8H4VNK6"/>
<evidence type="ECO:0000313" key="5">
    <source>
        <dbReference type="Proteomes" id="UP000566819"/>
    </source>
</evidence>
<name>A0A8H4VNK6_9HELO</name>
<evidence type="ECO:0008006" key="6">
    <source>
        <dbReference type="Google" id="ProtNLM"/>
    </source>
</evidence>
<dbReference type="Pfam" id="PF00465">
    <property type="entry name" value="Fe-ADH"/>
    <property type="match status" value="1"/>
</dbReference>
<dbReference type="Gene3D" id="3.40.50.1970">
    <property type="match status" value="1"/>
</dbReference>
<dbReference type="Pfam" id="PF25137">
    <property type="entry name" value="ADH_Fe_C"/>
    <property type="match status" value="1"/>
</dbReference>
<dbReference type="PANTHER" id="PTHR11496:SF107">
    <property type="entry name" value="ALCOHOL DEHYDROGENASE, PUTATIVE (AFU_ORTHOLOGUE AFUA_1G06800)-RELATED"/>
    <property type="match status" value="1"/>
</dbReference>
<dbReference type="GO" id="GO:0005739">
    <property type="term" value="C:mitochondrion"/>
    <property type="evidence" value="ECO:0007669"/>
    <property type="project" value="TreeGrafter"/>
</dbReference>
<feature type="domain" description="Alcohol dehydrogenase iron-type/glycerol dehydrogenase GldA" evidence="2">
    <location>
        <begin position="34"/>
        <end position="208"/>
    </location>
</feature>
<proteinExistence type="predicted"/>
<dbReference type="Gene3D" id="1.20.1090.10">
    <property type="entry name" value="Dehydroquinate synthase-like - alpha domain"/>
    <property type="match status" value="1"/>
</dbReference>
<dbReference type="InterPro" id="IPR056798">
    <property type="entry name" value="ADH_Fe_C"/>
</dbReference>
<organism evidence="4 5">
    <name type="scientific">Cudoniella acicularis</name>
    <dbReference type="NCBI Taxonomy" id="354080"/>
    <lineage>
        <taxon>Eukaryota</taxon>
        <taxon>Fungi</taxon>
        <taxon>Dikarya</taxon>
        <taxon>Ascomycota</taxon>
        <taxon>Pezizomycotina</taxon>
        <taxon>Leotiomycetes</taxon>
        <taxon>Helotiales</taxon>
        <taxon>Tricladiaceae</taxon>
        <taxon>Cudoniella</taxon>
    </lineage>
</organism>